<proteinExistence type="inferred from homology"/>
<dbReference type="STRING" id="211114.SAMN04489726_6670"/>
<keyword evidence="3" id="KW-0227">DNA damage</keyword>
<dbReference type="GO" id="GO:0008233">
    <property type="term" value="F:peptidase activity"/>
    <property type="evidence" value="ECO:0007669"/>
    <property type="project" value="UniProtKB-KW"/>
</dbReference>
<protein>
    <recommendedName>
        <fullName evidence="8">Abasic site processing protein</fullName>
        <ecNumber evidence="8">3.4.-.-</ecNumber>
    </recommendedName>
</protein>
<evidence type="ECO:0000256" key="3">
    <source>
        <dbReference type="ARBA" id="ARBA00022763"/>
    </source>
</evidence>
<dbReference type="GO" id="GO:0003697">
    <property type="term" value="F:single-stranded DNA binding"/>
    <property type="evidence" value="ECO:0007669"/>
    <property type="project" value="InterPro"/>
</dbReference>
<dbReference type="Gene3D" id="3.90.1680.10">
    <property type="entry name" value="SOS response associated peptidase-like"/>
    <property type="match status" value="1"/>
</dbReference>
<dbReference type="EMBL" id="LT629701">
    <property type="protein sequence ID" value="SDN45044.1"/>
    <property type="molecule type" value="Genomic_DNA"/>
</dbReference>
<gene>
    <name evidence="9" type="ORF">SAMN04489726_6670</name>
</gene>
<accession>A0A1H0BHA5</accession>
<dbReference type="InterPro" id="IPR036590">
    <property type="entry name" value="SRAP-like"/>
</dbReference>
<dbReference type="Proteomes" id="UP000183376">
    <property type="component" value="Chromosome I"/>
</dbReference>
<reference evidence="9 10" key="1">
    <citation type="submission" date="2016-10" db="EMBL/GenBank/DDBJ databases">
        <authorList>
            <person name="de Groot N.N."/>
        </authorList>
    </citation>
    <scope>NUCLEOTIDE SEQUENCE [LARGE SCALE GENOMIC DNA]</scope>
    <source>
        <strain evidence="9 10">DSM 44149</strain>
    </source>
</reference>
<keyword evidence="4 8" id="KW-0378">Hydrolase</keyword>
<keyword evidence="6" id="KW-0238">DNA-binding</keyword>
<keyword evidence="10" id="KW-1185">Reference proteome</keyword>
<dbReference type="GO" id="GO:0106300">
    <property type="term" value="P:protein-DNA covalent cross-linking repair"/>
    <property type="evidence" value="ECO:0007669"/>
    <property type="project" value="InterPro"/>
</dbReference>
<dbReference type="PANTHER" id="PTHR13604">
    <property type="entry name" value="DC12-RELATED"/>
    <property type="match status" value="1"/>
</dbReference>
<evidence type="ECO:0000256" key="7">
    <source>
        <dbReference type="ARBA" id="ARBA00023239"/>
    </source>
</evidence>
<keyword evidence="5" id="KW-0190">Covalent protein-DNA linkage</keyword>
<dbReference type="InterPro" id="IPR003738">
    <property type="entry name" value="SRAP"/>
</dbReference>
<evidence type="ECO:0000256" key="5">
    <source>
        <dbReference type="ARBA" id="ARBA00023124"/>
    </source>
</evidence>
<dbReference type="eggNOG" id="COG2135">
    <property type="taxonomic scope" value="Bacteria"/>
</dbReference>
<evidence type="ECO:0000256" key="2">
    <source>
        <dbReference type="ARBA" id="ARBA00022670"/>
    </source>
</evidence>
<evidence type="ECO:0000256" key="8">
    <source>
        <dbReference type="RuleBase" id="RU364100"/>
    </source>
</evidence>
<dbReference type="GO" id="GO:0006508">
    <property type="term" value="P:proteolysis"/>
    <property type="evidence" value="ECO:0007669"/>
    <property type="project" value="UniProtKB-KW"/>
</dbReference>
<keyword evidence="7" id="KW-0456">Lyase</keyword>
<dbReference type="Pfam" id="PF02586">
    <property type="entry name" value="SRAP"/>
    <property type="match status" value="1"/>
</dbReference>
<evidence type="ECO:0000256" key="4">
    <source>
        <dbReference type="ARBA" id="ARBA00022801"/>
    </source>
</evidence>
<dbReference type="SUPFAM" id="SSF143081">
    <property type="entry name" value="BB1717-like"/>
    <property type="match status" value="1"/>
</dbReference>
<evidence type="ECO:0000313" key="9">
    <source>
        <dbReference type="EMBL" id="SDN45044.1"/>
    </source>
</evidence>
<dbReference type="EC" id="3.4.-.-" evidence="8"/>
<keyword evidence="2 8" id="KW-0645">Protease</keyword>
<evidence type="ECO:0000256" key="1">
    <source>
        <dbReference type="ARBA" id="ARBA00008136"/>
    </source>
</evidence>
<evidence type="ECO:0000256" key="6">
    <source>
        <dbReference type="ARBA" id="ARBA00023125"/>
    </source>
</evidence>
<comment type="similarity">
    <text evidence="1 8">Belongs to the SOS response-associated peptidase family.</text>
</comment>
<dbReference type="PANTHER" id="PTHR13604:SF0">
    <property type="entry name" value="ABASIC SITE PROCESSING PROTEIN HMCES"/>
    <property type="match status" value="1"/>
</dbReference>
<name>A0A1H0BHA5_ALLAB</name>
<sequence length="256" mass="28367">MDHVCGRFATTRDPDSLAAEFDAVDGTEGLMGGADYNVAPTKHVPAIVARHPRDAEGEPDPDSVVRSIRMMRWGLVPMWAKDPSVGSRMINARVESAAEKPAFRTAFARRRCLIPADGWYEWQVDGDRKQPYYVTPQDGSGLALAGIWETWRSPKAAADEFPMVTFAVLTTDSFGQLADVHHRMPIMLPRHAWAGWLDPDSTDPTALVAEPDPELHAGLELRPVTTKVNSVRNNGSELLRRFVPEEPAEQALFELP</sequence>
<dbReference type="AlphaFoldDB" id="A0A1H0BHA5"/>
<organism evidence="9 10">
    <name type="scientific">Allokutzneria albata</name>
    <name type="common">Kibdelosporangium albatum</name>
    <dbReference type="NCBI Taxonomy" id="211114"/>
    <lineage>
        <taxon>Bacteria</taxon>
        <taxon>Bacillati</taxon>
        <taxon>Actinomycetota</taxon>
        <taxon>Actinomycetes</taxon>
        <taxon>Pseudonocardiales</taxon>
        <taxon>Pseudonocardiaceae</taxon>
        <taxon>Allokutzneria</taxon>
    </lineage>
</organism>
<dbReference type="GO" id="GO:0016829">
    <property type="term" value="F:lyase activity"/>
    <property type="evidence" value="ECO:0007669"/>
    <property type="project" value="UniProtKB-KW"/>
</dbReference>
<evidence type="ECO:0000313" key="10">
    <source>
        <dbReference type="Proteomes" id="UP000183376"/>
    </source>
</evidence>